<feature type="transmembrane region" description="Helical" evidence="8">
    <location>
        <begin position="384"/>
        <end position="404"/>
    </location>
</feature>
<feature type="transmembrane region" description="Helical" evidence="8">
    <location>
        <begin position="274"/>
        <end position="297"/>
    </location>
</feature>
<dbReference type="InterPro" id="IPR051447">
    <property type="entry name" value="Lipoprotein-release_system"/>
</dbReference>
<evidence type="ECO:0000259" key="10">
    <source>
        <dbReference type="Pfam" id="PF12704"/>
    </source>
</evidence>
<dbReference type="AlphaFoldDB" id="A0A939IQI4"/>
<evidence type="ECO:0000256" key="1">
    <source>
        <dbReference type="ARBA" id="ARBA00004651"/>
    </source>
</evidence>
<evidence type="ECO:0000256" key="2">
    <source>
        <dbReference type="ARBA" id="ARBA00005236"/>
    </source>
</evidence>
<dbReference type="GO" id="GO:0042953">
    <property type="term" value="P:lipoprotein transport"/>
    <property type="evidence" value="ECO:0007669"/>
    <property type="project" value="InterPro"/>
</dbReference>
<dbReference type="Pfam" id="PF12704">
    <property type="entry name" value="MacB_PCD"/>
    <property type="match status" value="1"/>
</dbReference>
<feature type="transmembrane region" description="Helical" evidence="8">
    <location>
        <begin position="318"/>
        <end position="347"/>
    </location>
</feature>
<evidence type="ECO:0000256" key="4">
    <source>
        <dbReference type="ARBA" id="ARBA00022475"/>
    </source>
</evidence>
<evidence type="ECO:0000259" key="9">
    <source>
        <dbReference type="Pfam" id="PF02687"/>
    </source>
</evidence>
<evidence type="ECO:0000256" key="5">
    <source>
        <dbReference type="ARBA" id="ARBA00022692"/>
    </source>
</evidence>
<dbReference type="Pfam" id="PF02687">
    <property type="entry name" value="FtsX"/>
    <property type="match status" value="1"/>
</dbReference>
<keyword evidence="3" id="KW-0813">Transport</keyword>
<organism evidence="11 12">
    <name type="scientific">Bowmanella dokdonensis</name>
    <dbReference type="NCBI Taxonomy" id="751969"/>
    <lineage>
        <taxon>Bacteria</taxon>
        <taxon>Pseudomonadati</taxon>
        <taxon>Pseudomonadota</taxon>
        <taxon>Gammaproteobacteria</taxon>
        <taxon>Alteromonadales</taxon>
        <taxon>Alteromonadaceae</taxon>
        <taxon>Bowmanella</taxon>
    </lineage>
</organism>
<keyword evidence="7 8" id="KW-0472">Membrane</keyword>
<keyword evidence="6 8" id="KW-1133">Transmembrane helix</keyword>
<feature type="transmembrane region" description="Helical" evidence="8">
    <location>
        <begin position="26"/>
        <end position="52"/>
    </location>
</feature>
<comment type="similarity">
    <text evidence="2">Belongs to the ABC-4 integral membrane protein family. LolC/E subfamily.</text>
</comment>
<evidence type="ECO:0000256" key="7">
    <source>
        <dbReference type="ARBA" id="ARBA00023136"/>
    </source>
</evidence>
<protein>
    <submittedName>
        <fullName evidence="11">Lipoprotein-releasing ABC transporter permease subunit LolE</fullName>
    </submittedName>
</protein>
<dbReference type="PANTHER" id="PTHR30489:SF0">
    <property type="entry name" value="LIPOPROTEIN-RELEASING SYSTEM TRANSMEMBRANE PROTEIN LOLE"/>
    <property type="match status" value="1"/>
</dbReference>
<feature type="domain" description="ABC3 transporter permease C-terminal" evidence="9">
    <location>
        <begin position="278"/>
        <end position="411"/>
    </location>
</feature>
<evidence type="ECO:0000256" key="3">
    <source>
        <dbReference type="ARBA" id="ARBA00022448"/>
    </source>
</evidence>
<dbReference type="NCBIfam" id="NF008357">
    <property type="entry name" value="PRK11146.1"/>
    <property type="match status" value="1"/>
</dbReference>
<evidence type="ECO:0000256" key="6">
    <source>
        <dbReference type="ARBA" id="ARBA00022989"/>
    </source>
</evidence>
<feature type="domain" description="MacB-like periplasmic core" evidence="10">
    <location>
        <begin position="34"/>
        <end position="218"/>
    </location>
</feature>
<dbReference type="InterPro" id="IPR025857">
    <property type="entry name" value="MacB_PCD"/>
</dbReference>
<comment type="subcellular location">
    <subcellularLocation>
        <location evidence="1">Cell membrane</location>
        <topology evidence="1">Multi-pass membrane protein</topology>
    </subcellularLocation>
</comment>
<dbReference type="PANTHER" id="PTHR30489">
    <property type="entry name" value="LIPOPROTEIN-RELEASING SYSTEM TRANSMEMBRANE PROTEIN LOLE"/>
    <property type="match status" value="1"/>
</dbReference>
<dbReference type="GO" id="GO:0098797">
    <property type="term" value="C:plasma membrane protein complex"/>
    <property type="evidence" value="ECO:0007669"/>
    <property type="project" value="TreeGrafter"/>
</dbReference>
<dbReference type="InterPro" id="IPR011925">
    <property type="entry name" value="LolCE_TM"/>
</dbReference>
<dbReference type="EMBL" id="JAFKCV010000002">
    <property type="protein sequence ID" value="MBN7824627.1"/>
    <property type="molecule type" value="Genomic_DNA"/>
</dbReference>
<reference evidence="11" key="1">
    <citation type="submission" date="2021-03" db="EMBL/GenBank/DDBJ databases">
        <title>novel species isolated from a fishpond in China.</title>
        <authorList>
            <person name="Lu H."/>
            <person name="Cai Z."/>
        </authorList>
    </citation>
    <scope>NUCLEOTIDE SEQUENCE</scope>
    <source>
        <strain evidence="11">JCM 30855</strain>
    </source>
</reference>
<evidence type="ECO:0000256" key="8">
    <source>
        <dbReference type="SAM" id="Phobius"/>
    </source>
</evidence>
<dbReference type="Proteomes" id="UP000664654">
    <property type="component" value="Unassembled WGS sequence"/>
</dbReference>
<name>A0A939IQI4_9ALTE</name>
<gene>
    <name evidence="11" type="primary">lolE</name>
    <name evidence="11" type="ORF">J0A66_05235</name>
</gene>
<keyword evidence="5 8" id="KW-0812">Transmembrane</keyword>
<dbReference type="GO" id="GO:0044874">
    <property type="term" value="P:lipoprotein localization to outer membrane"/>
    <property type="evidence" value="ECO:0007669"/>
    <property type="project" value="TreeGrafter"/>
</dbReference>
<proteinExistence type="inferred from homology"/>
<sequence length="417" mass="45669">MKWYGSQPLAVQLAWRFRRSKGQSGFVSFISASSTVGIALGCFVMILLLSVMNGFERELKDRLLAVLPHGELIAVSNQGMQDWQQQIARLSKDERIAYLAPITKMTAMVQTAGRMKAVEVTGVSTDYLSQSRLARLTTDTQWRGFASQPNAILLGKGVLDKLDVKVGEKVQLLMPQQGDEQHFSAPESVWFEVAGQVSIGGELDNHLALVHLQKASEILGVQSGAQGLEFGFADPYQAPYLMREFGFAFEQHVYISDWTRTHGHLYQDIQLVRMVVYLALTLLIAVACFNIVSTLVMAVNEKRREIAMLKTLGARDGLIIRVFMLQGLFNGLIGTAIGVSLGALAALELSTLAVWLEAVTGSRLLSGDIYFIDFLPSQLEPTEVAVVALIAMGLSTLATLYPAVKAARIEPAKVLGH</sequence>
<dbReference type="RefSeq" id="WP_206572726.1">
    <property type="nucleotide sequence ID" value="NZ_JAFKCV010000002.1"/>
</dbReference>
<dbReference type="NCBIfam" id="TIGR02212">
    <property type="entry name" value="lolCE"/>
    <property type="match status" value="1"/>
</dbReference>
<dbReference type="InterPro" id="IPR003838">
    <property type="entry name" value="ABC3_permease_C"/>
</dbReference>
<accession>A0A939IQI4</accession>
<keyword evidence="4" id="KW-1003">Cell membrane</keyword>
<comment type="caution">
    <text evidence="11">The sequence shown here is derived from an EMBL/GenBank/DDBJ whole genome shotgun (WGS) entry which is preliminary data.</text>
</comment>
<keyword evidence="12" id="KW-1185">Reference proteome</keyword>
<evidence type="ECO:0000313" key="12">
    <source>
        <dbReference type="Proteomes" id="UP000664654"/>
    </source>
</evidence>
<evidence type="ECO:0000313" key="11">
    <source>
        <dbReference type="EMBL" id="MBN7824627.1"/>
    </source>
</evidence>
<keyword evidence="11" id="KW-0449">Lipoprotein</keyword>